<dbReference type="PATRIC" id="fig|1675527.3.peg.3367"/>
<keyword evidence="1" id="KW-0732">Signal</keyword>
<dbReference type="OrthoDB" id="7867642at2"/>
<dbReference type="EMBL" id="LFTY01000002">
    <property type="protein sequence ID" value="KMW58251.1"/>
    <property type="molecule type" value="Genomic_DNA"/>
</dbReference>
<dbReference type="AlphaFoldDB" id="A0A0J9E6F6"/>
<evidence type="ECO:0000256" key="1">
    <source>
        <dbReference type="SAM" id="SignalP"/>
    </source>
</evidence>
<proteinExistence type="predicted"/>
<name>A0A0J9E6F6_9RHOB</name>
<sequence>MIRALGMAAALLALAACAEVQRATDNVARQGARAAIDEVLVTRFPGVDGNRVTPYTDCVIDNASGREIARLAQAALIGVDEDTVTLVFDITKRPETARCLLQTGLGLAT</sequence>
<dbReference type="STRING" id="1675527.AIOL_003222"/>
<feature type="signal peptide" evidence="1">
    <location>
        <begin position="1"/>
        <end position="18"/>
    </location>
</feature>
<dbReference type="PROSITE" id="PS51257">
    <property type="entry name" value="PROKAR_LIPOPROTEIN"/>
    <property type="match status" value="1"/>
</dbReference>
<feature type="chain" id="PRO_5005318422" description="Succinate dehydrogenase" evidence="1">
    <location>
        <begin position="19"/>
        <end position="109"/>
    </location>
</feature>
<keyword evidence="3" id="KW-1185">Reference proteome</keyword>
<evidence type="ECO:0008006" key="4">
    <source>
        <dbReference type="Google" id="ProtNLM"/>
    </source>
</evidence>
<reference evidence="2 3" key="1">
    <citation type="submission" date="2015-06" db="EMBL/GenBank/DDBJ databases">
        <title>Draft genome sequence of an Alphaproteobacteria species associated to the Mediterranean sponge Oscarella lobularis.</title>
        <authorList>
            <person name="Jourda C."/>
            <person name="Santini S."/>
            <person name="Claverie J.-M."/>
        </authorList>
    </citation>
    <scope>NUCLEOTIDE SEQUENCE [LARGE SCALE GENOMIC DNA]</scope>
    <source>
        <strain evidence="2">IGS</strain>
    </source>
</reference>
<protein>
    <recommendedName>
        <fullName evidence="4">Succinate dehydrogenase</fullName>
    </recommendedName>
</protein>
<accession>A0A0J9E6F6</accession>
<evidence type="ECO:0000313" key="2">
    <source>
        <dbReference type="EMBL" id="KMW58251.1"/>
    </source>
</evidence>
<evidence type="ECO:0000313" key="3">
    <source>
        <dbReference type="Proteomes" id="UP000037178"/>
    </source>
</evidence>
<gene>
    <name evidence="2" type="ORF">AIOL_003222</name>
</gene>
<dbReference type="Proteomes" id="UP000037178">
    <property type="component" value="Unassembled WGS sequence"/>
</dbReference>
<organism evidence="2 3">
    <name type="scientific">Candidatus Rhodobacter oscarellae</name>
    <dbReference type="NCBI Taxonomy" id="1675527"/>
    <lineage>
        <taxon>Bacteria</taxon>
        <taxon>Pseudomonadati</taxon>
        <taxon>Pseudomonadota</taxon>
        <taxon>Alphaproteobacteria</taxon>
        <taxon>Rhodobacterales</taxon>
        <taxon>Rhodobacter group</taxon>
        <taxon>Rhodobacter</taxon>
    </lineage>
</organism>
<dbReference type="RefSeq" id="WP_049643877.1">
    <property type="nucleotide sequence ID" value="NZ_LFTY01000002.1"/>
</dbReference>
<comment type="caution">
    <text evidence="2">The sequence shown here is derived from an EMBL/GenBank/DDBJ whole genome shotgun (WGS) entry which is preliminary data.</text>
</comment>